<dbReference type="GO" id="GO:0008616">
    <property type="term" value="P:tRNA queuosine(34) biosynthetic process"/>
    <property type="evidence" value="ECO:0007669"/>
    <property type="project" value="UniProtKB-UniRule"/>
</dbReference>
<dbReference type="HAMAP" id="MF_00916">
    <property type="entry name" value="QueG"/>
    <property type="match status" value="1"/>
</dbReference>
<feature type="binding site" evidence="9">
    <location>
        <position position="250"/>
    </location>
    <ligand>
        <name>[4Fe-4S] cluster</name>
        <dbReference type="ChEBI" id="CHEBI:49883"/>
        <label>2</label>
    </ligand>
</feature>
<evidence type="ECO:0000256" key="9">
    <source>
        <dbReference type="HAMAP-Rule" id="MF_00916"/>
    </source>
</evidence>
<dbReference type="Pfam" id="PF08331">
    <property type="entry name" value="QueG_DUF1730"/>
    <property type="match status" value="1"/>
</dbReference>
<sequence>MSTPSETDLIKLANNIRQWAKELGLNDVGISDIDLSENREAIETWLENGYHGTMSFLERNGELRLDPSLLHPGTVRVISVRMDYLPEHARFASDLEQRDHAYISRYAVGRDYHKVMRKRIKQLGDRIAQEVESLNARPFVDSAPVLERPIAQKAGLGWIGKHSLLLNAQSGSWFFLGELMVNLPLPVTSDAIQENQCGECVACIKICPTDAIVSPYTVDARRCISYLTIEHEGSIDEALRPLMGNRIYGCDDCQLICPWNRHAEISPEPDYQHRAIWDDHSLITLFQWSEDEFLSHTAGSPIRRIGFERWQRNIAIAIGNASASEAHIAALQQPRQCVSDVVDEHIDWALQRQQQALSAATRKTARLIRSVRQGLPRDAD</sequence>
<keyword evidence="4 9" id="KW-0479">Metal-binding</keyword>
<comment type="caution">
    <text evidence="9">Lacks conserved residue(s) required for the propagation of feature annotation.</text>
</comment>
<keyword evidence="9" id="KW-0846">Cobalamin</keyword>
<dbReference type="EMBL" id="JAMQGP010000001">
    <property type="protein sequence ID" value="MCM2678459.1"/>
    <property type="molecule type" value="Genomic_DNA"/>
</dbReference>
<dbReference type="Proteomes" id="UP001165393">
    <property type="component" value="Unassembled WGS sequence"/>
</dbReference>
<dbReference type="InterPro" id="IPR004453">
    <property type="entry name" value="QueG"/>
</dbReference>
<evidence type="ECO:0000256" key="4">
    <source>
        <dbReference type="ARBA" id="ARBA00022723"/>
    </source>
</evidence>
<feature type="binding site" evidence="9">
    <location>
        <position position="257"/>
    </location>
    <ligand>
        <name>[4Fe-4S] cluster</name>
        <dbReference type="ChEBI" id="CHEBI:49883"/>
        <label>1</label>
    </ligand>
</feature>
<feature type="domain" description="4Fe-4S ferredoxin-type" evidence="10">
    <location>
        <begin position="188"/>
        <end position="217"/>
    </location>
</feature>
<comment type="catalytic activity">
    <reaction evidence="9">
        <text>epoxyqueuosine(34) in tRNA + AH2 = queuosine(34) in tRNA + A + H2O</text>
        <dbReference type="Rhea" id="RHEA:32159"/>
        <dbReference type="Rhea" id="RHEA-COMP:18571"/>
        <dbReference type="Rhea" id="RHEA-COMP:18582"/>
        <dbReference type="ChEBI" id="CHEBI:13193"/>
        <dbReference type="ChEBI" id="CHEBI:15377"/>
        <dbReference type="ChEBI" id="CHEBI:17499"/>
        <dbReference type="ChEBI" id="CHEBI:194431"/>
        <dbReference type="ChEBI" id="CHEBI:194443"/>
        <dbReference type="EC" id="1.17.99.6"/>
    </reaction>
</comment>
<evidence type="ECO:0000256" key="5">
    <source>
        <dbReference type="ARBA" id="ARBA00022785"/>
    </source>
</evidence>
<keyword evidence="2 9" id="KW-0963">Cytoplasm</keyword>
<dbReference type="SUPFAM" id="SSF46548">
    <property type="entry name" value="alpha-helical ferredoxin"/>
    <property type="match status" value="1"/>
</dbReference>
<dbReference type="PROSITE" id="PS00198">
    <property type="entry name" value="4FE4S_FER_1"/>
    <property type="match status" value="1"/>
</dbReference>
<feature type="binding site" evidence="9">
    <location>
        <position position="64"/>
    </location>
    <ligand>
        <name>cob(II)alamin</name>
        <dbReference type="ChEBI" id="CHEBI:16304"/>
    </ligand>
</feature>
<name>A0AA42B6B3_9GAMM</name>
<evidence type="ECO:0000259" key="10">
    <source>
        <dbReference type="PROSITE" id="PS51379"/>
    </source>
</evidence>
<evidence type="ECO:0000313" key="12">
    <source>
        <dbReference type="Proteomes" id="UP001165393"/>
    </source>
</evidence>
<evidence type="ECO:0000313" key="11">
    <source>
        <dbReference type="EMBL" id="MCM2678459.1"/>
    </source>
</evidence>
<accession>A0AA42B6B3</accession>
<comment type="cofactor">
    <cofactor evidence="9">
        <name>[4Fe-4S] cluster</name>
        <dbReference type="ChEBI" id="CHEBI:49883"/>
    </cofactor>
    <text evidence="9">Binds 2 [4Fe-4S] clusters per monomer.</text>
</comment>
<feature type="active site" description="Proton donor" evidence="9">
    <location>
        <position position="141"/>
    </location>
</feature>
<feature type="binding site" evidence="9">
    <location>
        <position position="176"/>
    </location>
    <ligand>
        <name>cob(II)alamin</name>
        <dbReference type="ChEBI" id="CHEBI:16304"/>
    </ligand>
</feature>
<keyword evidence="3 9" id="KW-0819">tRNA processing</keyword>
<dbReference type="NCBIfam" id="TIGR00276">
    <property type="entry name" value="tRNA epoxyqueuosine(34) reductase QueG"/>
    <property type="match status" value="1"/>
</dbReference>
<keyword evidence="8 9" id="KW-0411">Iron-sulfur</keyword>
<dbReference type="InterPro" id="IPR017900">
    <property type="entry name" value="4Fe4S_Fe_S_CS"/>
</dbReference>
<comment type="similarity">
    <text evidence="9">Belongs to the QueG family.</text>
</comment>
<feature type="binding site" evidence="9">
    <location>
        <position position="223"/>
    </location>
    <ligand>
        <name>[4Fe-4S] cluster</name>
        <dbReference type="ChEBI" id="CHEBI:49883"/>
        <label>2</label>
    </ligand>
</feature>
<dbReference type="FunFam" id="3.30.70.20:FF:000017">
    <property type="entry name" value="Epoxyqueuosine reductase"/>
    <property type="match status" value="1"/>
</dbReference>
<keyword evidence="6 9" id="KW-0560">Oxidoreductase</keyword>
<comment type="function">
    <text evidence="9">Catalyzes the conversion of epoxyqueuosine (oQ) to queuosine (Q), which is a hypermodified base found in the wobble positions of tRNA(Asp), tRNA(Asn), tRNA(His) and tRNA(Tyr).</text>
</comment>
<feature type="binding site" evidence="9">
    <location>
        <position position="225"/>
    </location>
    <ligand>
        <name>cob(II)alamin</name>
        <dbReference type="ChEBI" id="CHEBI:16304"/>
    </ligand>
</feature>
<dbReference type="GO" id="GO:0005737">
    <property type="term" value="C:cytoplasm"/>
    <property type="evidence" value="ECO:0007669"/>
    <property type="project" value="UniProtKB-SubCell"/>
</dbReference>
<evidence type="ECO:0000256" key="1">
    <source>
        <dbReference type="ARBA" id="ARBA00022485"/>
    </source>
</evidence>
<dbReference type="GO" id="GO:0046872">
    <property type="term" value="F:metal ion binding"/>
    <property type="evidence" value="ECO:0007669"/>
    <property type="project" value="UniProtKB-KW"/>
</dbReference>
<comment type="cofactor">
    <cofactor evidence="9">
        <name>cob(II)alamin</name>
        <dbReference type="ChEBI" id="CHEBI:16304"/>
    </cofactor>
</comment>
<proteinExistence type="inferred from homology"/>
<dbReference type="Pfam" id="PF13484">
    <property type="entry name" value="Fer4_16"/>
    <property type="match status" value="1"/>
</dbReference>
<comment type="caution">
    <text evidence="11">The sequence shown here is derived from an EMBL/GenBank/DDBJ whole genome shotgun (WGS) entry which is preliminary data.</text>
</comment>
<feature type="binding site" evidence="9">
    <location>
        <position position="253"/>
    </location>
    <ligand>
        <name>[4Fe-4S] cluster</name>
        <dbReference type="ChEBI" id="CHEBI:49883"/>
        <label>2</label>
    </ligand>
</feature>
<feature type="binding site" evidence="9">
    <location>
        <begin position="250"/>
        <end position="251"/>
    </location>
    <ligand>
        <name>cob(II)alamin</name>
        <dbReference type="ChEBI" id="CHEBI:16304"/>
    </ligand>
</feature>
<feature type="binding site" evidence="9">
    <location>
        <position position="141"/>
    </location>
    <ligand>
        <name>cob(II)alamin</name>
        <dbReference type="ChEBI" id="CHEBI:16304"/>
    </ligand>
</feature>
<dbReference type="InterPro" id="IPR017896">
    <property type="entry name" value="4Fe4S_Fe-S-bd"/>
</dbReference>
<evidence type="ECO:0000256" key="3">
    <source>
        <dbReference type="ARBA" id="ARBA00022694"/>
    </source>
</evidence>
<evidence type="ECO:0000256" key="6">
    <source>
        <dbReference type="ARBA" id="ARBA00023002"/>
    </source>
</evidence>
<keyword evidence="9" id="KW-0170">Cobalt</keyword>
<organism evidence="11 12">
    <name type="scientific">Echinimonas agarilytica</name>
    <dbReference type="NCBI Taxonomy" id="1215918"/>
    <lineage>
        <taxon>Bacteria</taxon>
        <taxon>Pseudomonadati</taxon>
        <taxon>Pseudomonadota</taxon>
        <taxon>Gammaproteobacteria</taxon>
        <taxon>Alteromonadales</taxon>
        <taxon>Echinimonadaceae</taxon>
        <taxon>Echinimonas</taxon>
    </lineage>
</organism>
<reference evidence="11 12" key="1">
    <citation type="journal article" date="2013" name="Antonie Van Leeuwenhoek">
        <title>Echinimonas agarilytica gen. nov., sp. nov., a new gammaproteobacterium isolated from the sea urchin Strongylocentrotus intermedius.</title>
        <authorList>
            <person name="Nedashkovskaya O.I."/>
            <person name="Stenkova A.M."/>
            <person name="Zhukova N.V."/>
            <person name="Van Trappen S."/>
            <person name="Lee J.S."/>
            <person name="Kim S.B."/>
        </authorList>
    </citation>
    <scope>NUCLEOTIDE SEQUENCE [LARGE SCALE GENOMIC DNA]</scope>
    <source>
        <strain evidence="11 12">KMM 6351</strain>
    </source>
</reference>
<protein>
    <recommendedName>
        <fullName evidence="9">Epoxyqueuosine reductase</fullName>
        <ecNumber evidence="9">1.17.99.6</ecNumber>
    </recommendedName>
    <alternativeName>
        <fullName evidence="9">Queuosine biosynthesis protein QueG</fullName>
    </alternativeName>
</protein>
<keyword evidence="5 9" id="KW-0671">Queuosine biosynthesis</keyword>
<dbReference type="Gene3D" id="3.30.70.20">
    <property type="match status" value="1"/>
</dbReference>
<dbReference type="AlphaFoldDB" id="A0AA42B6B3"/>
<comment type="subcellular location">
    <subcellularLocation>
        <location evidence="9">Cytoplasm</location>
    </subcellularLocation>
</comment>
<dbReference type="PANTHER" id="PTHR30002:SF4">
    <property type="entry name" value="EPOXYQUEUOSINE REDUCTASE"/>
    <property type="match status" value="1"/>
</dbReference>
<evidence type="ECO:0000256" key="8">
    <source>
        <dbReference type="ARBA" id="ARBA00023014"/>
    </source>
</evidence>
<dbReference type="PROSITE" id="PS51379">
    <property type="entry name" value="4FE4S_FER_2"/>
    <property type="match status" value="1"/>
</dbReference>
<feature type="binding site" evidence="9">
    <location>
        <position position="200"/>
    </location>
    <ligand>
        <name>[4Fe-4S] cluster</name>
        <dbReference type="ChEBI" id="CHEBI:49883"/>
        <label>1</label>
    </ligand>
</feature>
<dbReference type="RefSeq" id="WP_251259824.1">
    <property type="nucleotide sequence ID" value="NZ_JAMQGP010000001.1"/>
</dbReference>
<comment type="pathway">
    <text evidence="9">tRNA modification; tRNA-queuosine biosynthesis.</text>
</comment>
<keyword evidence="7 9" id="KW-0408">Iron</keyword>
<feature type="binding site" evidence="9">
    <location>
        <position position="207"/>
    </location>
    <ligand>
        <name>[4Fe-4S] cluster</name>
        <dbReference type="ChEBI" id="CHEBI:49883"/>
        <label>2</label>
    </ligand>
</feature>
<dbReference type="GO" id="GO:0051539">
    <property type="term" value="F:4 iron, 4 sulfur cluster binding"/>
    <property type="evidence" value="ECO:0007669"/>
    <property type="project" value="UniProtKB-KW"/>
</dbReference>
<dbReference type="GO" id="GO:0031419">
    <property type="term" value="F:cobalamin binding"/>
    <property type="evidence" value="ECO:0007669"/>
    <property type="project" value="UniProtKB-KW"/>
</dbReference>
<feature type="binding site" evidence="9">
    <location>
        <position position="165"/>
    </location>
    <ligand>
        <name>cob(II)alamin</name>
        <dbReference type="ChEBI" id="CHEBI:16304"/>
    </ligand>
</feature>
<dbReference type="InterPro" id="IPR013542">
    <property type="entry name" value="QueG_DUF1730"/>
</dbReference>
<keyword evidence="1 9" id="KW-0004">4Fe-4S</keyword>
<dbReference type="PANTHER" id="PTHR30002">
    <property type="entry name" value="EPOXYQUEUOSINE REDUCTASE"/>
    <property type="match status" value="1"/>
</dbReference>
<evidence type="ECO:0000256" key="7">
    <source>
        <dbReference type="ARBA" id="ARBA00023004"/>
    </source>
</evidence>
<keyword evidence="12" id="KW-1185">Reference proteome</keyword>
<dbReference type="GO" id="GO:0052693">
    <property type="term" value="F:epoxyqueuosine reductase activity"/>
    <property type="evidence" value="ECO:0007669"/>
    <property type="project" value="UniProtKB-UniRule"/>
</dbReference>
<feature type="binding site" evidence="9">
    <location>
        <position position="197"/>
    </location>
    <ligand>
        <name>[4Fe-4S] cluster</name>
        <dbReference type="ChEBI" id="CHEBI:49883"/>
        <label>1</label>
    </ligand>
</feature>
<gene>
    <name evidence="9 11" type="primary">queG</name>
    <name evidence="11" type="ORF">NAF29_02090</name>
</gene>
<dbReference type="EC" id="1.17.99.6" evidence="9"/>
<feature type="binding site" evidence="9">
    <location>
        <position position="203"/>
    </location>
    <ligand>
        <name>[4Fe-4S] cluster</name>
        <dbReference type="ChEBI" id="CHEBI:49883"/>
        <label>1</label>
    </ligand>
</feature>
<evidence type="ECO:0000256" key="2">
    <source>
        <dbReference type="ARBA" id="ARBA00022490"/>
    </source>
</evidence>
<comment type="subunit">
    <text evidence="9">Monomer.</text>
</comment>